<evidence type="ECO:0000256" key="2">
    <source>
        <dbReference type="ARBA" id="ARBA00022448"/>
    </source>
</evidence>
<keyword evidence="6 9" id="KW-1133">Transmembrane helix</keyword>
<feature type="transmembrane region" description="Helical" evidence="9">
    <location>
        <begin position="308"/>
        <end position="327"/>
    </location>
</feature>
<evidence type="ECO:0000313" key="11">
    <source>
        <dbReference type="EMBL" id="ACD70837.1"/>
    </source>
</evidence>
<dbReference type="PANTHER" id="PTHR30081">
    <property type="entry name" value="PROTEIN-EXPORT MEMBRANE PROTEIN SEC"/>
    <property type="match status" value="1"/>
</dbReference>
<feature type="domain" description="Protein export membrane protein SecD/SecF C-terminal" evidence="10">
    <location>
        <begin position="226"/>
        <end position="409"/>
    </location>
</feature>
<keyword evidence="4 9" id="KW-0812">Transmembrane</keyword>
<comment type="subunit">
    <text evidence="9">Forms a complex with SecD. Part of the essential Sec protein translocation apparatus which comprises SecA, SecYEG and auxiliary proteins SecDF. Other proteins may also be involved.</text>
</comment>
<evidence type="ECO:0000256" key="6">
    <source>
        <dbReference type="ARBA" id="ARBA00022989"/>
    </source>
</evidence>
<evidence type="ECO:0000313" key="12">
    <source>
        <dbReference type="Proteomes" id="UP000001202"/>
    </source>
</evidence>
<dbReference type="NCBIfam" id="TIGR00916">
    <property type="entry name" value="2A0604s01"/>
    <property type="match status" value="1"/>
</dbReference>
<dbReference type="GO" id="GO:0006605">
    <property type="term" value="P:protein targeting"/>
    <property type="evidence" value="ECO:0007669"/>
    <property type="project" value="UniProtKB-UniRule"/>
</dbReference>
<dbReference type="GO" id="GO:0043952">
    <property type="term" value="P:protein transport by the Sec complex"/>
    <property type="evidence" value="ECO:0007669"/>
    <property type="project" value="UniProtKB-UniRule"/>
</dbReference>
<evidence type="ECO:0000256" key="3">
    <source>
        <dbReference type="ARBA" id="ARBA00022475"/>
    </source>
</evidence>
<dbReference type="PRINTS" id="PR01755">
    <property type="entry name" value="SECFTRNLCASE"/>
</dbReference>
<dbReference type="GO" id="GO:0005886">
    <property type="term" value="C:plasma membrane"/>
    <property type="evidence" value="ECO:0007669"/>
    <property type="project" value="UniProtKB-SubCell"/>
</dbReference>
<feature type="transmembrane region" description="Helical" evidence="9">
    <location>
        <begin position="386"/>
        <end position="408"/>
    </location>
</feature>
<keyword evidence="3 9" id="KW-1003">Cell membrane</keyword>
<comment type="function">
    <text evidence="9">Part of the Sec protein translocase complex. Interacts with the SecYEG preprotein conducting channel. SecDF uses the proton motive force (PMF) to complete protein translocation after the ATP-dependent function of SecA.</text>
</comment>
<dbReference type="GO" id="GO:0065002">
    <property type="term" value="P:intracellular protein transmembrane transport"/>
    <property type="evidence" value="ECO:0007669"/>
    <property type="project" value="UniProtKB-UniRule"/>
</dbReference>
<dbReference type="GO" id="GO:0015450">
    <property type="term" value="F:protein-transporting ATPase activity"/>
    <property type="evidence" value="ECO:0007669"/>
    <property type="project" value="InterPro"/>
</dbReference>
<evidence type="ECO:0000256" key="1">
    <source>
        <dbReference type="ARBA" id="ARBA00004651"/>
    </source>
</evidence>
<dbReference type="AlphaFoldDB" id="A0A0H3BIT9"/>
<dbReference type="NCBIfam" id="TIGR00966">
    <property type="entry name" value="transloc_SecF"/>
    <property type="match status" value="1"/>
</dbReference>
<protein>
    <recommendedName>
        <fullName evidence="9">Protein-export membrane protein SecF</fullName>
    </recommendedName>
</protein>
<reference evidence="11 12" key="1">
    <citation type="journal article" date="2008" name="BMC Microbiol.">
        <title>Complete genome sequence of Treponema pallidum ssp. pallidum strain SS14 determined with oligonucleotide arrays.</title>
        <authorList>
            <person name="Matejkova P."/>
            <person name="Strouhal M."/>
            <person name="Smajs D."/>
            <person name="Norris S.J."/>
            <person name="Palzkill T."/>
            <person name="Petrosino J.F."/>
            <person name="Sodergren E."/>
            <person name="Norton J.E."/>
            <person name="Singh J."/>
            <person name="Richmond T.A."/>
            <person name="Molla M.N."/>
            <person name="Albert T.J."/>
            <person name="Weinstock G.M."/>
        </authorList>
    </citation>
    <scope>NUCLEOTIDE SEQUENCE [LARGE SCALE GENOMIC DNA]</scope>
    <source>
        <strain evidence="11 12">SS14</strain>
    </source>
</reference>
<keyword evidence="8 9" id="KW-0472">Membrane</keyword>
<dbReference type="RefSeq" id="WP_010881859.1">
    <property type="nucleotide sequence ID" value="NC_010741.1"/>
</dbReference>
<keyword evidence="9" id="KW-0997">Cell inner membrane</keyword>
<dbReference type="Proteomes" id="UP000001202">
    <property type="component" value="Chromosome"/>
</dbReference>
<evidence type="ECO:0000256" key="4">
    <source>
        <dbReference type="ARBA" id="ARBA00022692"/>
    </source>
</evidence>
<dbReference type="Gene3D" id="1.20.1640.10">
    <property type="entry name" value="Multidrug efflux transporter AcrB transmembrane domain"/>
    <property type="match status" value="1"/>
</dbReference>
<feature type="transmembrane region" description="Helical" evidence="9">
    <location>
        <begin position="277"/>
        <end position="302"/>
    </location>
</feature>
<evidence type="ECO:0000256" key="5">
    <source>
        <dbReference type="ARBA" id="ARBA00022927"/>
    </source>
</evidence>
<organism evidence="11 12">
    <name type="scientific">Treponema pallidum subsp. pallidum (strain SS14)</name>
    <dbReference type="NCBI Taxonomy" id="455434"/>
    <lineage>
        <taxon>Bacteria</taxon>
        <taxon>Pseudomonadati</taxon>
        <taxon>Spirochaetota</taxon>
        <taxon>Spirochaetia</taxon>
        <taxon>Spirochaetales</taxon>
        <taxon>Treponemataceae</taxon>
        <taxon>Treponema</taxon>
    </lineage>
</organism>
<feature type="transmembrane region" description="Helical" evidence="9">
    <location>
        <begin position="250"/>
        <end position="270"/>
    </location>
</feature>
<dbReference type="InterPro" id="IPR022645">
    <property type="entry name" value="SecD/SecF_bac"/>
</dbReference>
<name>A0A0H3BIT9_TREPS</name>
<dbReference type="KEGG" id="tpp:TPASS_0411"/>
<comment type="subcellular location">
    <subcellularLocation>
        <location evidence="9">Cell inner membrane</location>
        <topology evidence="9">Multi-pass membrane protein</topology>
    </subcellularLocation>
    <subcellularLocation>
        <location evidence="1">Cell membrane</location>
        <topology evidence="1">Multi-pass membrane protein</topology>
    </subcellularLocation>
</comment>
<dbReference type="HAMAP" id="MF_01464_B">
    <property type="entry name" value="SecF_B"/>
    <property type="match status" value="1"/>
</dbReference>
<keyword evidence="7 9" id="KW-0811">Translocation</keyword>
<keyword evidence="2 9" id="KW-0813">Transport</keyword>
<accession>A0A0H3BIT9</accession>
<dbReference type="PATRIC" id="fig|455434.6.peg.413"/>
<dbReference type="PANTHER" id="PTHR30081:SF8">
    <property type="entry name" value="PROTEIN TRANSLOCASE SUBUNIT SECF"/>
    <property type="match status" value="1"/>
</dbReference>
<feature type="transmembrane region" description="Helical" evidence="9">
    <location>
        <begin position="353"/>
        <end position="374"/>
    </location>
</feature>
<feature type="transmembrane region" description="Helical" evidence="9">
    <location>
        <begin position="7"/>
        <end position="32"/>
    </location>
</feature>
<dbReference type="SUPFAM" id="SSF82866">
    <property type="entry name" value="Multidrug efflux transporter AcrB transmembrane domain"/>
    <property type="match status" value="1"/>
</dbReference>
<dbReference type="InterPro" id="IPR022813">
    <property type="entry name" value="SecD/SecF_arch_bac"/>
</dbReference>
<gene>
    <name evidence="9 11" type="primary">secF</name>
    <name evidence="11" type="ordered locus">TPASS_0411</name>
</gene>
<dbReference type="Pfam" id="PF02355">
    <property type="entry name" value="SecD_SecF_C"/>
    <property type="match status" value="1"/>
</dbReference>
<dbReference type="GeneID" id="93876185"/>
<sequence length="420" mass="45731">MRQVVRFSLLFLPCAILSVVLIGAGVLRWALWGMSFGIDFQSGLIERLRIAPPAFSLVYTGTQSMQFFQDEQKVVFTVSSPGVLGERYEFLYTEYPTLRAFSEGAKKVEHLSVTLHAPETVYMRDTFSGAEGSTLSSASCFVHYFSEDVRAPGVEELRRVLKDVPSAVVQQVGVRAEHTFQVRVAAETAFPSSLLPEQGGTALAQSDAPDLVTPQGAVESVVYAALVRAYGADHVVRLAMDFVGSRFSHLLVRQALLLVLGALVLIFLYVALRFRWFFALGAIVALVHDACIMVSFMVWFGLEFNSASIAAILTIIGYSINDTVVVFDRVRQTILLDPIASVTTVLDRSQTDMLTRTVVTTVTTLLAALMLYVFTEGGSRDFSLALMVGMVSGVYSTIYIAGGCIALISRGKSGGQLLGL</sequence>
<comment type="similarity">
    <text evidence="9">Belongs to the SecD/SecF family. SecF subfamily.</text>
</comment>
<evidence type="ECO:0000256" key="7">
    <source>
        <dbReference type="ARBA" id="ARBA00023010"/>
    </source>
</evidence>
<keyword evidence="5 9" id="KW-0653">Protein transport</keyword>
<dbReference type="InterPro" id="IPR055344">
    <property type="entry name" value="SecD_SecF_C_bact"/>
</dbReference>
<evidence type="ECO:0000256" key="9">
    <source>
        <dbReference type="HAMAP-Rule" id="MF_01464"/>
    </source>
</evidence>
<dbReference type="InterPro" id="IPR048634">
    <property type="entry name" value="SecD_SecF_C"/>
</dbReference>
<dbReference type="EMBL" id="CP000805">
    <property type="protein sequence ID" value="ACD70837.1"/>
    <property type="molecule type" value="Genomic_DNA"/>
</dbReference>
<evidence type="ECO:0000256" key="8">
    <source>
        <dbReference type="ARBA" id="ARBA00023136"/>
    </source>
</evidence>
<proteinExistence type="inferred from homology"/>
<evidence type="ECO:0000259" key="10">
    <source>
        <dbReference type="Pfam" id="PF02355"/>
    </source>
</evidence>
<dbReference type="InterPro" id="IPR005665">
    <property type="entry name" value="SecF_bac"/>
</dbReference>